<organism evidence="1">
    <name type="scientific">bioreactor metagenome</name>
    <dbReference type="NCBI Taxonomy" id="1076179"/>
    <lineage>
        <taxon>unclassified sequences</taxon>
        <taxon>metagenomes</taxon>
        <taxon>ecological metagenomes</taxon>
    </lineage>
</organism>
<dbReference type="AlphaFoldDB" id="A0A645FQB3"/>
<name>A0A645FQB3_9ZZZZ</name>
<comment type="caution">
    <text evidence="1">The sequence shown here is derived from an EMBL/GenBank/DDBJ whole genome shotgun (WGS) entry which is preliminary data.</text>
</comment>
<proteinExistence type="predicted"/>
<dbReference type="EMBL" id="VSSQ01063583">
    <property type="protein sequence ID" value="MPN16601.1"/>
    <property type="molecule type" value="Genomic_DNA"/>
</dbReference>
<gene>
    <name evidence="1" type="ORF">SDC9_163946</name>
</gene>
<evidence type="ECO:0000313" key="1">
    <source>
        <dbReference type="EMBL" id="MPN16601.1"/>
    </source>
</evidence>
<accession>A0A645FQB3</accession>
<reference evidence="1" key="1">
    <citation type="submission" date="2019-08" db="EMBL/GenBank/DDBJ databases">
        <authorList>
            <person name="Kucharzyk K."/>
            <person name="Murdoch R.W."/>
            <person name="Higgins S."/>
            <person name="Loffler F."/>
        </authorList>
    </citation>
    <scope>NUCLEOTIDE SEQUENCE</scope>
</reference>
<protein>
    <submittedName>
        <fullName evidence="1">Uncharacterized protein</fullName>
    </submittedName>
</protein>
<sequence>MTNRLYGSTPAMIVLLATWEKPSRMVPISVPIQVDIRAIPATGAAVASTIKENLAREIFILSIRGLMTGPTISEFA</sequence>